<comment type="caution">
    <text evidence="2">The sequence shown here is derived from an EMBL/GenBank/DDBJ whole genome shotgun (WGS) entry which is preliminary data.</text>
</comment>
<proteinExistence type="predicted"/>
<keyword evidence="3" id="KW-1185">Reference proteome</keyword>
<keyword evidence="1" id="KW-0732">Signal</keyword>
<feature type="signal peptide" evidence="1">
    <location>
        <begin position="1"/>
        <end position="23"/>
    </location>
</feature>
<evidence type="ECO:0000256" key="1">
    <source>
        <dbReference type="SAM" id="SignalP"/>
    </source>
</evidence>
<protein>
    <submittedName>
        <fullName evidence="2">Uncharacterized protein</fullName>
    </submittedName>
</protein>
<reference evidence="2 3" key="1">
    <citation type="submission" date="2019-05" db="EMBL/GenBank/DDBJ databases">
        <title>Verrucobacter flavum gen. nov., sp. nov. a new member of the family Verrucomicrobiaceae.</title>
        <authorList>
            <person name="Szuroczki S."/>
            <person name="Abbaszade G."/>
            <person name="Szabo A."/>
            <person name="Felfoldi T."/>
            <person name="Schumann P."/>
            <person name="Boka K."/>
            <person name="Keki Z."/>
            <person name="Toumi M."/>
            <person name="Toth E."/>
        </authorList>
    </citation>
    <scope>NUCLEOTIDE SEQUENCE [LARGE SCALE GENOMIC DNA]</scope>
    <source>
        <strain evidence="2 3">MG-N-17</strain>
    </source>
</reference>
<organism evidence="2 3">
    <name type="scientific">Phragmitibacter flavus</name>
    <dbReference type="NCBI Taxonomy" id="2576071"/>
    <lineage>
        <taxon>Bacteria</taxon>
        <taxon>Pseudomonadati</taxon>
        <taxon>Verrucomicrobiota</taxon>
        <taxon>Verrucomicrobiia</taxon>
        <taxon>Verrucomicrobiales</taxon>
        <taxon>Verrucomicrobiaceae</taxon>
        <taxon>Phragmitibacter</taxon>
    </lineage>
</organism>
<name>A0A5R8KLG9_9BACT</name>
<dbReference type="Proteomes" id="UP000306196">
    <property type="component" value="Unassembled WGS sequence"/>
</dbReference>
<feature type="chain" id="PRO_5024303189" evidence="1">
    <location>
        <begin position="24"/>
        <end position="230"/>
    </location>
</feature>
<gene>
    <name evidence="2" type="ORF">FEM03_00340</name>
</gene>
<dbReference type="AlphaFoldDB" id="A0A5R8KLG9"/>
<dbReference type="EMBL" id="VAUV01000001">
    <property type="protein sequence ID" value="TLD72559.1"/>
    <property type="molecule type" value="Genomic_DNA"/>
</dbReference>
<evidence type="ECO:0000313" key="2">
    <source>
        <dbReference type="EMBL" id="TLD72559.1"/>
    </source>
</evidence>
<accession>A0A5R8KLG9</accession>
<evidence type="ECO:0000313" key="3">
    <source>
        <dbReference type="Proteomes" id="UP000306196"/>
    </source>
</evidence>
<sequence length="230" mass="26204">MFAPTSMLLRATIIALFASALIAVDGPDTTKVPKTLAEIVGSTPSATFVRCLDHHDIVAVYCEREPQWSGRLFIYQRSGEDIDWQYSYPDSYEEFRGHYVVRFRWIPLKQTMKPVLEVIESTYMGNGSLRVWELDGRTLRLLLETTVRGRYWDASAVFAVPEHGEARFDGDHLAVEYQRPSGEEFDSIHLSGSIQITDIEGRAIPSRKYEQVCRWDPAKRVFVAQAPTSP</sequence>